<keyword evidence="1" id="KW-0496">Mitochondrion</keyword>
<geneLocation type="mitochondrion" evidence="1"/>
<proteinExistence type="predicted"/>
<name>A0A101M2G3_PICGL</name>
<dbReference type="AlphaFoldDB" id="A0A101M2G3"/>
<sequence>MGGPRPTTLRAYLPYFIEWLTDLSLDVGWMDGRSITLEEIIFLLEYHYCYYYYSGRTLPRILFSHSYKLHC</sequence>
<gene>
    <name evidence="1" type="ORF">ABT39_MTgene2916</name>
</gene>
<accession>A0A101M2G3</accession>
<dbReference type="EMBL" id="LKAM01000002">
    <property type="protein sequence ID" value="KUM49689.1"/>
    <property type="molecule type" value="Genomic_DNA"/>
</dbReference>
<evidence type="ECO:0000313" key="1">
    <source>
        <dbReference type="EMBL" id="KUM49689.1"/>
    </source>
</evidence>
<comment type="caution">
    <text evidence="1">The sequence shown here is derived from an EMBL/GenBank/DDBJ whole genome shotgun (WGS) entry which is preliminary data.</text>
</comment>
<organism evidence="1">
    <name type="scientific">Picea glauca</name>
    <name type="common">White spruce</name>
    <name type="synonym">Pinus glauca</name>
    <dbReference type="NCBI Taxonomy" id="3330"/>
    <lineage>
        <taxon>Eukaryota</taxon>
        <taxon>Viridiplantae</taxon>
        <taxon>Streptophyta</taxon>
        <taxon>Embryophyta</taxon>
        <taxon>Tracheophyta</taxon>
        <taxon>Spermatophyta</taxon>
        <taxon>Pinopsida</taxon>
        <taxon>Pinidae</taxon>
        <taxon>Conifers I</taxon>
        <taxon>Pinales</taxon>
        <taxon>Pinaceae</taxon>
        <taxon>Picea</taxon>
    </lineage>
</organism>
<protein>
    <submittedName>
        <fullName evidence="1">Uncharacterized protein</fullName>
    </submittedName>
</protein>
<reference evidence="1" key="1">
    <citation type="journal article" date="2015" name="Genome Biol. Evol.">
        <title>Organellar Genomes of White Spruce (Picea glauca): Assembly and Annotation.</title>
        <authorList>
            <person name="Jackman S.D."/>
            <person name="Warren R.L."/>
            <person name="Gibb E.A."/>
            <person name="Vandervalk B.P."/>
            <person name="Mohamadi H."/>
            <person name="Chu J."/>
            <person name="Raymond A."/>
            <person name="Pleasance S."/>
            <person name="Coope R."/>
            <person name="Wildung M.R."/>
            <person name="Ritland C.E."/>
            <person name="Bousquet J."/>
            <person name="Jones S.J."/>
            <person name="Bohlmann J."/>
            <person name="Birol I."/>
        </authorList>
    </citation>
    <scope>NUCLEOTIDE SEQUENCE [LARGE SCALE GENOMIC DNA]</scope>
    <source>
        <tissue evidence="1">Flushing bud</tissue>
    </source>
</reference>